<evidence type="ECO:0000313" key="19">
    <source>
        <dbReference type="Proteomes" id="UP000613768"/>
    </source>
</evidence>
<reference evidence="18 19" key="1">
    <citation type="submission" date="2020-09" db="EMBL/GenBank/DDBJ databases">
        <title>Pseudoxanthomonas sp. CAU 1598 isolated from sand of Yaerae Beach.</title>
        <authorList>
            <person name="Kim W."/>
        </authorList>
    </citation>
    <scope>NUCLEOTIDE SEQUENCE [LARGE SCALE GENOMIC DNA]</scope>
    <source>
        <strain evidence="18 19">CAU 1598</strain>
    </source>
</reference>
<dbReference type="GO" id="GO:0005886">
    <property type="term" value="C:plasma membrane"/>
    <property type="evidence" value="ECO:0007669"/>
    <property type="project" value="UniProtKB-SubCell"/>
</dbReference>
<feature type="coiled-coil region" evidence="16">
    <location>
        <begin position="280"/>
        <end position="307"/>
    </location>
</feature>
<evidence type="ECO:0000256" key="10">
    <source>
        <dbReference type="ARBA" id="ARBA00023098"/>
    </source>
</evidence>
<keyword evidence="8" id="KW-0442">Lipid degradation</keyword>
<accession>A0AAW3ZP24</accession>
<keyword evidence="5" id="KW-1003">Cell membrane</keyword>
<evidence type="ECO:0000256" key="2">
    <source>
        <dbReference type="ARBA" id="ARBA00004383"/>
    </source>
</evidence>
<dbReference type="SUPFAM" id="SSF158855">
    <property type="entry name" value="Lipase chaperone-like"/>
    <property type="match status" value="1"/>
</dbReference>
<comment type="function">
    <text evidence="1">May be involved in the folding of the extracellular lipase during its passage through the periplasm.</text>
</comment>
<name>A0AAW3ZP24_9GAMM</name>
<evidence type="ECO:0000256" key="17">
    <source>
        <dbReference type="SAM" id="MobiDB-lite"/>
    </source>
</evidence>
<keyword evidence="16" id="KW-0175">Coiled coil</keyword>
<evidence type="ECO:0000256" key="11">
    <source>
        <dbReference type="ARBA" id="ARBA00023136"/>
    </source>
</evidence>
<sequence length="349" mass="38566">MSRTIENQRGRFAALAVALAVLAACIVGRWPQNIAQPPTEENAEPVDSLATAAASPQKTQPSSALQANTVAGPDWQVALAQTSLQGAAIDGVLSFEPNGRLRADSELLRRFDFFLSLSGERSEAEIRRLLLASIEHQYGAVVAAEAEAWFDRYLGLRAELAAQLRAENLSQNLAAIEAAQRRWFGDQADALFAAENSYRRLATERAALLRDSSLTEAERVTALAMLEADLPESVQQDLQQIADAQWANEQSRQFEQLQTSATQRMTEREALFGREAAQRLAALDAERARWNQRLTDYVRQREQLRARHAADLSRFQQALTGLRNQMFSGPELVRVESLELVGRLPVGGG</sequence>
<comment type="similarity">
    <text evidence="3">Belongs to the lipase chaperone family.</text>
</comment>
<dbReference type="RefSeq" id="WP_192031135.1">
    <property type="nucleotide sequence ID" value="NZ_JACYTR010000061.1"/>
</dbReference>
<dbReference type="InterPro" id="IPR004961">
    <property type="entry name" value="Lipase_chaperone"/>
</dbReference>
<dbReference type="EMBL" id="JACYTR010000061">
    <property type="protein sequence ID" value="MBD8527713.1"/>
    <property type="molecule type" value="Genomic_DNA"/>
</dbReference>
<organism evidence="18 19">
    <name type="scientific">Pseudomarimonas arenosa</name>
    <dbReference type="NCBI Taxonomy" id="2774145"/>
    <lineage>
        <taxon>Bacteria</taxon>
        <taxon>Pseudomonadati</taxon>
        <taxon>Pseudomonadota</taxon>
        <taxon>Gammaproteobacteria</taxon>
        <taxon>Lysobacterales</taxon>
        <taxon>Lysobacteraceae</taxon>
        <taxon>Pseudomarimonas</taxon>
    </lineage>
</organism>
<evidence type="ECO:0000256" key="7">
    <source>
        <dbReference type="ARBA" id="ARBA00022692"/>
    </source>
</evidence>
<keyword evidence="19" id="KW-1185">Reference proteome</keyword>
<keyword evidence="11" id="KW-0472">Membrane</keyword>
<keyword evidence="7" id="KW-0812">Transmembrane</keyword>
<dbReference type="Proteomes" id="UP000613768">
    <property type="component" value="Unassembled WGS sequence"/>
</dbReference>
<evidence type="ECO:0000256" key="9">
    <source>
        <dbReference type="ARBA" id="ARBA00022989"/>
    </source>
</evidence>
<keyword evidence="6" id="KW-0997">Cell inner membrane</keyword>
<evidence type="ECO:0000256" key="3">
    <source>
        <dbReference type="ARBA" id="ARBA00010358"/>
    </source>
</evidence>
<proteinExistence type="inferred from homology"/>
<evidence type="ECO:0000256" key="5">
    <source>
        <dbReference type="ARBA" id="ARBA00022475"/>
    </source>
</evidence>
<evidence type="ECO:0000256" key="15">
    <source>
        <dbReference type="ARBA" id="ARBA00033028"/>
    </source>
</evidence>
<evidence type="ECO:0000256" key="8">
    <source>
        <dbReference type="ARBA" id="ARBA00022963"/>
    </source>
</evidence>
<evidence type="ECO:0000256" key="13">
    <source>
        <dbReference type="ARBA" id="ARBA00030948"/>
    </source>
</evidence>
<feature type="region of interest" description="Disordered" evidence="17">
    <location>
        <begin position="36"/>
        <end position="65"/>
    </location>
</feature>
<dbReference type="PROSITE" id="PS51257">
    <property type="entry name" value="PROKAR_LIPOPROTEIN"/>
    <property type="match status" value="1"/>
</dbReference>
<evidence type="ECO:0000256" key="14">
    <source>
        <dbReference type="ARBA" id="ARBA00031542"/>
    </source>
</evidence>
<evidence type="ECO:0000256" key="1">
    <source>
        <dbReference type="ARBA" id="ARBA00003280"/>
    </source>
</evidence>
<evidence type="ECO:0000256" key="6">
    <source>
        <dbReference type="ARBA" id="ARBA00022519"/>
    </source>
</evidence>
<evidence type="ECO:0000256" key="16">
    <source>
        <dbReference type="SAM" id="Coils"/>
    </source>
</evidence>
<dbReference type="Pfam" id="PF03280">
    <property type="entry name" value="Lipase_chap"/>
    <property type="match status" value="1"/>
</dbReference>
<keyword evidence="9" id="KW-1133">Transmembrane helix</keyword>
<evidence type="ECO:0000256" key="4">
    <source>
        <dbReference type="ARBA" id="ARBA00019692"/>
    </source>
</evidence>
<feature type="compositionally biased region" description="Polar residues" evidence="17">
    <location>
        <begin position="54"/>
        <end position="65"/>
    </location>
</feature>
<comment type="caution">
    <text evidence="18">The sequence shown here is derived from an EMBL/GenBank/DDBJ whole genome shotgun (WGS) entry which is preliminary data.</text>
</comment>
<evidence type="ECO:0000256" key="12">
    <source>
        <dbReference type="ARBA" id="ARBA00023186"/>
    </source>
</evidence>
<gene>
    <name evidence="18" type="ORF">IFO71_18355</name>
</gene>
<dbReference type="AlphaFoldDB" id="A0AAW3ZP24"/>
<evidence type="ECO:0000313" key="18">
    <source>
        <dbReference type="EMBL" id="MBD8527713.1"/>
    </source>
</evidence>
<dbReference type="GO" id="GO:0051082">
    <property type="term" value="F:unfolded protein binding"/>
    <property type="evidence" value="ECO:0007669"/>
    <property type="project" value="InterPro"/>
</dbReference>
<comment type="subcellular location">
    <subcellularLocation>
        <location evidence="2">Cell inner membrane</location>
        <topology evidence="2">Single-pass membrane protein</topology>
        <orientation evidence="2">Periplasmic side</orientation>
    </subcellularLocation>
</comment>
<protein>
    <recommendedName>
        <fullName evidence="4">Lipase chaperone</fullName>
    </recommendedName>
    <alternativeName>
        <fullName evidence="15">Lipase foldase</fullName>
    </alternativeName>
    <alternativeName>
        <fullName evidence="13">Lipase helper protein</fullName>
    </alternativeName>
    <alternativeName>
        <fullName evidence="14">Lipase modulator</fullName>
    </alternativeName>
</protein>
<dbReference type="GO" id="GO:0006457">
    <property type="term" value="P:protein folding"/>
    <property type="evidence" value="ECO:0007669"/>
    <property type="project" value="InterPro"/>
</dbReference>
<dbReference type="GO" id="GO:0016042">
    <property type="term" value="P:lipid catabolic process"/>
    <property type="evidence" value="ECO:0007669"/>
    <property type="project" value="UniProtKB-KW"/>
</dbReference>
<keyword evidence="10" id="KW-0443">Lipid metabolism</keyword>
<keyword evidence="12" id="KW-0143">Chaperone</keyword>